<dbReference type="Gene3D" id="3.40.50.300">
    <property type="entry name" value="P-loop containing nucleotide triphosphate hydrolases"/>
    <property type="match status" value="1"/>
</dbReference>
<dbReference type="Gene3D" id="3.80.10.10">
    <property type="entry name" value="Ribonuclease Inhibitor"/>
    <property type="match status" value="2"/>
</dbReference>
<evidence type="ECO:0000313" key="9">
    <source>
        <dbReference type="EMBL" id="VVB12425.1"/>
    </source>
</evidence>
<dbReference type="PANTHER" id="PTHR11017">
    <property type="entry name" value="LEUCINE-RICH REPEAT-CONTAINING PROTEIN"/>
    <property type="match status" value="1"/>
</dbReference>
<dbReference type="InterPro" id="IPR002182">
    <property type="entry name" value="NB-ARC"/>
</dbReference>
<dbReference type="Pfam" id="PF01582">
    <property type="entry name" value="TIR"/>
    <property type="match status" value="1"/>
</dbReference>
<comment type="catalytic activity">
    <reaction evidence="6">
        <text>NAD(+) + H2O = ADP-D-ribose + nicotinamide + H(+)</text>
        <dbReference type="Rhea" id="RHEA:16301"/>
        <dbReference type="ChEBI" id="CHEBI:15377"/>
        <dbReference type="ChEBI" id="CHEBI:15378"/>
        <dbReference type="ChEBI" id="CHEBI:17154"/>
        <dbReference type="ChEBI" id="CHEBI:57540"/>
        <dbReference type="ChEBI" id="CHEBI:57967"/>
        <dbReference type="EC" id="3.2.2.6"/>
    </reaction>
    <physiologicalReaction direction="left-to-right" evidence="6">
        <dbReference type="Rhea" id="RHEA:16302"/>
    </physiologicalReaction>
</comment>
<feature type="compositionally biased region" description="Polar residues" evidence="7">
    <location>
        <begin position="181"/>
        <end position="195"/>
    </location>
</feature>
<reference evidence="9" key="1">
    <citation type="submission" date="2019-07" db="EMBL/GenBank/DDBJ databases">
        <authorList>
            <person name="Dittberner H."/>
        </authorList>
    </citation>
    <scope>NUCLEOTIDE SEQUENCE [LARGE SCALE GENOMIC DNA]</scope>
</reference>
<dbReference type="PRINTS" id="PR00364">
    <property type="entry name" value="DISEASERSIST"/>
</dbReference>
<dbReference type="SUPFAM" id="SSF52540">
    <property type="entry name" value="P-loop containing nucleoside triphosphate hydrolases"/>
    <property type="match status" value="1"/>
</dbReference>
<organism evidence="9 10">
    <name type="scientific">Arabis nemorensis</name>
    <dbReference type="NCBI Taxonomy" id="586526"/>
    <lineage>
        <taxon>Eukaryota</taxon>
        <taxon>Viridiplantae</taxon>
        <taxon>Streptophyta</taxon>
        <taxon>Embryophyta</taxon>
        <taxon>Tracheophyta</taxon>
        <taxon>Spermatophyta</taxon>
        <taxon>Magnoliopsida</taxon>
        <taxon>eudicotyledons</taxon>
        <taxon>Gunneridae</taxon>
        <taxon>Pentapetalae</taxon>
        <taxon>rosids</taxon>
        <taxon>malvids</taxon>
        <taxon>Brassicales</taxon>
        <taxon>Brassicaceae</taxon>
        <taxon>Arabideae</taxon>
        <taxon>Arabis</taxon>
    </lineage>
</organism>
<keyword evidence="10" id="KW-1185">Reference proteome</keyword>
<name>A0A565CFM5_9BRAS</name>
<evidence type="ECO:0000256" key="7">
    <source>
        <dbReference type="SAM" id="MobiDB-lite"/>
    </source>
</evidence>
<dbReference type="EC" id="3.2.2.6" evidence="1"/>
<dbReference type="InterPro" id="IPR042197">
    <property type="entry name" value="Apaf_helical"/>
</dbReference>
<dbReference type="Pfam" id="PF23282">
    <property type="entry name" value="WHD_ROQ1"/>
    <property type="match status" value="1"/>
</dbReference>
<evidence type="ECO:0000256" key="4">
    <source>
        <dbReference type="ARBA" id="ARBA00022801"/>
    </source>
</evidence>
<dbReference type="EMBL" id="CABITT030000007">
    <property type="protein sequence ID" value="VVB12425.1"/>
    <property type="molecule type" value="Genomic_DNA"/>
</dbReference>
<dbReference type="SMART" id="SM00255">
    <property type="entry name" value="TIR"/>
    <property type="match status" value="1"/>
</dbReference>
<dbReference type="InterPro" id="IPR000157">
    <property type="entry name" value="TIR_dom"/>
</dbReference>
<comment type="caution">
    <text evidence="9">The sequence shown here is derived from an EMBL/GenBank/DDBJ whole genome shotgun (WGS) entry which is preliminary data.</text>
</comment>
<dbReference type="Gene3D" id="3.40.50.10140">
    <property type="entry name" value="Toll/interleukin-1 receptor homology (TIR) domain"/>
    <property type="match status" value="1"/>
</dbReference>
<dbReference type="SUPFAM" id="SSF52200">
    <property type="entry name" value="Toll/Interleukin receptor TIR domain"/>
    <property type="match status" value="1"/>
</dbReference>
<evidence type="ECO:0000256" key="6">
    <source>
        <dbReference type="ARBA" id="ARBA00047304"/>
    </source>
</evidence>
<dbReference type="InterPro" id="IPR044974">
    <property type="entry name" value="Disease_R_plants"/>
</dbReference>
<dbReference type="GO" id="GO:0007165">
    <property type="term" value="P:signal transduction"/>
    <property type="evidence" value="ECO:0007669"/>
    <property type="project" value="InterPro"/>
</dbReference>
<proteinExistence type="predicted"/>
<dbReference type="FunFam" id="3.40.50.10140:FF:000007">
    <property type="entry name" value="Disease resistance protein (TIR-NBS-LRR class)"/>
    <property type="match status" value="1"/>
</dbReference>
<dbReference type="InterPro" id="IPR032675">
    <property type="entry name" value="LRR_dom_sf"/>
</dbReference>
<dbReference type="SUPFAM" id="SSF52058">
    <property type="entry name" value="L domain-like"/>
    <property type="match status" value="1"/>
</dbReference>
<feature type="domain" description="TIR" evidence="8">
    <location>
        <begin position="13"/>
        <end position="175"/>
    </location>
</feature>
<protein>
    <recommendedName>
        <fullName evidence="1">ADP-ribosyl cyclase/cyclic ADP-ribose hydrolase</fullName>
        <ecNumber evidence="1">3.2.2.6</ecNumber>
    </recommendedName>
</protein>
<dbReference type="GO" id="GO:0006952">
    <property type="term" value="P:defense response"/>
    <property type="evidence" value="ECO:0007669"/>
    <property type="project" value="InterPro"/>
</dbReference>
<evidence type="ECO:0000256" key="1">
    <source>
        <dbReference type="ARBA" id="ARBA00011982"/>
    </source>
</evidence>
<dbReference type="Gene3D" id="1.10.8.430">
    <property type="entry name" value="Helical domain of apoptotic protease-activating factors"/>
    <property type="match status" value="1"/>
</dbReference>
<keyword evidence="2" id="KW-0433">Leucine-rich repeat</keyword>
<evidence type="ECO:0000259" key="8">
    <source>
        <dbReference type="PROSITE" id="PS50104"/>
    </source>
</evidence>
<dbReference type="PROSITE" id="PS50104">
    <property type="entry name" value="TIR"/>
    <property type="match status" value="1"/>
</dbReference>
<dbReference type="Pfam" id="PF07725">
    <property type="entry name" value="LRR_3"/>
    <property type="match status" value="1"/>
</dbReference>
<dbReference type="PANTHER" id="PTHR11017:SF489">
    <property type="entry name" value="ADP-RIBOSYL CYCLASE_CYCLIC ADP-RIBOSE HYDROLASE"/>
    <property type="match status" value="1"/>
</dbReference>
<dbReference type="InterPro" id="IPR035897">
    <property type="entry name" value="Toll_tir_struct_dom_sf"/>
</dbReference>
<dbReference type="FunFam" id="3.80.10.10:FF:000386">
    <property type="entry name" value="Disease resistance protein RPS4"/>
    <property type="match status" value="1"/>
</dbReference>
<dbReference type="GO" id="GO:0061809">
    <property type="term" value="F:NAD+ nucleosidase activity, cyclic ADP-ribose generating"/>
    <property type="evidence" value="ECO:0007669"/>
    <property type="project" value="UniProtKB-EC"/>
</dbReference>
<sequence length="1155" mass="131290">MAASPVVSCVPPYPYQVFLNFRGEIRHKFISHLAKALEDENIKIFIDDNAAKGEHLDILFKEIEKSSIALAIFSEGYTKSDWCLNELVKIKERMDEGKLVTIPIFYMVEPKTVKHQEGAFGDVLRKKKQIVGDDQVNKWKEALRSVCDHIGFPFDGKSSENQFIVKIVEGVLKQLGTISSDESTKSSLDPSQNTEAPLEDAETEIFGLKQRLEELNYKVKGAETRIIGVVGMHGIGKTTLVEKFYEEKQHKFCSHCLLQDIGEIVKVDHNLPGMVLKKLLNHDEIEEEGYEFYKKELLEQKVFIVLDGINSKKQIEVLLEGHRDWALKGSKIVIATSDKSLLHDIVDDIYVVPQLDYKDGLKHFHHYAFENDNKESFLKLSKEFVHYVRGHPLTLELLGKELRGKTLAYWKEKMESLAKSLSPSIRDLVLQVSYDELNQEQKDAFLDIACFRSHDLVYVKSLLDSSGSEETNIIKALTDKFLINTSDPSRVEMHDLLYTFATEIGSKANGKGRHQRGITNVLQKPGLNVNVKVKGIFLDLTQIKKERTLGKEHFKKMRDLRYLKFYSSHCPQECEPNQRIHIPERLDFPLEEVRCLHWLKYPLHELPQNFNPKNLVDLKLPYSKIRQIWNEEKDAPKLKWVDLNHSSKLETLSGLSKAENLQRLNLEGCTALKALAPYMQNMGSLVFLNLKGCTALESFPDIGLVPLQTLVLTKCSNLKSFFMISETLEALYLDGTAITELPTTMVKLVLLNLQDCNKLEKLPEGFDQLKDLQELVCSGCSILSCLPDSMENMKRLQILLLDGTSITKIPQIASLERLCLSGNDNIIRLDDMSQLYQLKWLDLKYCKNLLSLPELPTNLLCLDAHGCGSLKTVADPLTTHMPMEQIHSTFIFTNCNKLDRNEKEKITTYAQRKCQFLSSALKRCNEGFVPEALFSTCFPGCEVPSWFCHQAVGSELKIKLPPHWNENQFVGIALCVVVSFRNCQEQINSFTVTCKFNLESKDGSHISFDRLVGRWNNHGNELDKMGSDHVFICYTRCSNNIKCVEDQHSGTCTPTASSLEFGVTDEKDRLEVLKCGLRLVYASEEFQKKNSDVTTNNDAEFNKTSKKDEEIELQDSTPIRNVSFSSNITSGSLSPGEEYSIVSDEAHLQINPIAR</sequence>
<dbReference type="InterPro" id="IPR045344">
    <property type="entry name" value="C-JID"/>
</dbReference>
<dbReference type="OrthoDB" id="1036709at2759"/>
<evidence type="ECO:0000256" key="3">
    <source>
        <dbReference type="ARBA" id="ARBA00022737"/>
    </source>
</evidence>
<keyword evidence="4" id="KW-0378">Hydrolase</keyword>
<accession>A0A565CFM5</accession>
<evidence type="ECO:0000256" key="2">
    <source>
        <dbReference type="ARBA" id="ARBA00022614"/>
    </source>
</evidence>
<dbReference type="InterPro" id="IPR011713">
    <property type="entry name" value="Leu-rich_rpt_3"/>
</dbReference>
<dbReference type="Proteomes" id="UP000489600">
    <property type="component" value="Unassembled WGS sequence"/>
</dbReference>
<gene>
    <name evidence="9" type="ORF">ANE_LOCUS22869</name>
</gene>
<feature type="region of interest" description="Disordered" evidence="7">
    <location>
        <begin position="181"/>
        <end position="200"/>
    </location>
</feature>
<keyword evidence="5" id="KW-0520">NAD</keyword>
<dbReference type="AlphaFoldDB" id="A0A565CFM5"/>
<evidence type="ECO:0000313" key="10">
    <source>
        <dbReference type="Proteomes" id="UP000489600"/>
    </source>
</evidence>
<dbReference type="InterPro" id="IPR027417">
    <property type="entry name" value="P-loop_NTPase"/>
</dbReference>
<dbReference type="Pfam" id="PF00931">
    <property type="entry name" value="NB-ARC"/>
    <property type="match status" value="1"/>
</dbReference>
<dbReference type="InterPro" id="IPR058192">
    <property type="entry name" value="WHD_ROQ1-like"/>
</dbReference>
<evidence type="ECO:0000256" key="5">
    <source>
        <dbReference type="ARBA" id="ARBA00023027"/>
    </source>
</evidence>
<keyword evidence="3" id="KW-0677">Repeat</keyword>
<dbReference type="Pfam" id="PF20160">
    <property type="entry name" value="C-JID"/>
    <property type="match status" value="1"/>
</dbReference>
<dbReference type="GO" id="GO:0043531">
    <property type="term" value="F:ADP binding"/>
    <property type="evidence" value="ECO:0007669"/>
    <property type="project" value="InterPro"/>
</dbReference>